<comment type="caution">
    <text evidence="6">Lacks conserved residue(s) required for the propagation of feature annotation.</text>
</comment>
<evidence type="ECO:0000256" key="6">
    <source>
        <dbReference type="RuleBase" id="RU280814"/>
    </source>
</evidence>
<feature type="transmembrane region" description="Helical" evidence="6">
    <location>
        <begin position="215"/>
        <end position="239"/>
    </location>
</feature>
<dbReference type="InterPro" id="IPR049452">
    <property type="entry name" value="Anoctamin_TM"/>
</dbReference>
<evidence type="ECO:0000259" key="7">
    <source>
        <dbReference type="Pfam" id="PF04547"/>
    </source>
</evidence>
<keyword evidence="4 6" id="KW-1133">Transmembrane helix</keyword>
<dbReference type="EMBL" id="OU892283">
    <property type="protein sequence ID" value="CAG9771857.1"/>
    <property type="molecule type" value="Genomic_DNA"/>
</dbReference>
<accession>A0A9N9MVM1</accession>
<feature type="transmembrane region" description="Helical" evidence="6">
    <location>
        <begin position="515"/>
        <end position="538"/>
    </location>
</feature>
<dbReference type="Pfam" id="PF04547">
    <property type="entry name" value="Anoctamin"/>
    <property type="match status" value="1"/>
</dbReference>
<evidence type="ECO:0000256" key="3">
    <source>
        <dbReference type="ARBA" id="ARBA00022692"/>
    </source>
</evidence>
<keyword evidence="3 6" id="KW-0812">Transmembrane</keyword>
<reference evidence="8" key="1">
    <citation type="submission" date="2022-01" db="EMBL/GenBank/DDBJ databases">
        <authorList>
            <person name="King R."/>
        </authorList>
    </citation>
    <scope>NUCLEOTIDE SEQUENCE</scope>
</reference>
<sequence length="669" mass="77742">MSQRREPDISSISGLEHWKNEETELPETYIVIKIIPSIHEKALQWFAGKIRGKKSDGGGELVAILQPRTNADEEFTFHISATKIKLLEVAEEIELVKPYSKGNPREFSVAELDEFLADGKTIDDLLTLSDKQTIVLHELENIRAANYEKHIPGYSLYKLYENQAIIPFAQNRELISKMYPLHDQEELKKLAASWYMPRFFKQPIDDIKNYFGESIALYFAFLEYYTLALAVPAVLGLIGCIFSETVPFFCVFNVIWVTLFLEFWRRKSNEFAYKWGTIAMSSMDEPRPGFKGVMGVDAVTGKVCPQSPRFMTYVKMYAVSLPIVIVCMILAFYLMLVSFWAEDYVKQMEEPNDYLIMVPSIVYTILVLVISIYFRHLATYLTEWENHRTQSQFERHRVTKLVLFEFVNNFLSLFYIAFVMRDIDMLRSQLQTMLIISQGINNFQEVFLPLGMNFYSKQSQKTTTAGGDEKTSENGGSFPLLNIPQLQSDDPRIKQAQKEGSMEEYQDTFDDYLELYIQFGYVFLFSSVYPIAAVWALLNNVMEIRADAYKVCKLFRRPFIRKVKDIGAWQRSFEVLGGLSILTNCGVLYLSPDIRKRFPDYSDVQLLIVFMCLEQLLLGVRYLLHIAISDKPEWVRVALARKSYESKQALKFERSQRNKKILYRFRTVQ</sequence>
<evidence type="ECO:0000256" key="1">
    <source>
        <dbReference type="ARBA" id="ARBA00004141"/>
    </source>
</evidence>
<feature type="transmembrane region" description="Helical" evidence="6">
    <location>
        <begin position="361"/>
        <end position="381"/>
    </location>
</feature>
<feature type="transmembrane region" description="Helical" evidence="6">
    <location>
        <begin position="401"/>
        <end position="420"/>
    </location>
</feature>
<dbReference type="PANTHER" id="PTHR12308:SF74">
    <property type="entry name" value="ANOCTAMIN"/>
    <property type="match status" value="1"/>
</dbReference>
<name>A0A9N9MVM1_9CUCU</name>
<evidence type="ECO:0000256" key="4">
    <source>
        <dbReference type="ARBA" id="ARBA00022989"/>
    </source>
</evidence>
<evidence type="ECO:0000313" key="9">
    <source>
        <dbReference type="Proteomes" id="UP001152799"/>
    </source>
</evidence>
<dbReference type="PANTHER" id="PTHR12308">
    <property type="entry name" value="ANOCTAMIN"/>
    <property type="match status" value="1"/>
</dbReference>
<keyword evidence="9" id="KW-1185">Reference proteome</keyword>
<dbReference type="GO" id="GO:0005886">
    <property type="term" value="C:plasma membrane"/>
    <property type="evidence" value="ECO:0007669"/>
    <property type="project" value="TreeGrafter"/>
</dbReference>
<comment type="subcellular location">
    <subcellularLocation>
        <location evidence="1 6">Membrane</location>
        <topology evidence="1 6">Multi-pass membrane protein</topology>
    </subcellularLocation>
</comment>
<evidence type="ECO:0000256" key="5">
    <source>
        <dbReference type="ARBA" id="ARBA00023136"/>
    </source>
</evidence>
<feature type="transmembrane region" description="Helical" evidence="6">
    <location>
        <begin position="245"/>
        <end position="264"/>
    </location>
</feature>
<dbReference type="Proteomes" id="UP001152799">
    <property type="component" value="Chromosome 7"/>
</dbReference>
<organism evidence="8 9">
    <name type="scientific">Ceutorhynchus assimilis</name>
    <name type="common">cabbage seed weevil</name>
    <dbReference type="NCBI Taxonomy" id="467358"/>
    <lineage>
        <taxon>Eukaryota</taxon>
        <taxon>Metazoa</taxon>
        <taxon>Ecdysozoa</taxon>
        <taxon>Arthropoda</taxon>
        <taxon>Hexapoda</taxon>
        <taxon>Insecta</taxon>
        <taxon>Pterygota</taxon>
        <taxon>Neoptera</taxon>
        <taxon>Endopterygota</taxon>
        <taxon>Coleoptera</taxon>
        <taxon>Polyphaga</taxon>
        <taxon>Cucujiformia</taxon>
        <taxon>Curculionidae</taxon>
        <taxon>Ceutorhynchinae</taxon>
        <taxon>Ceutorhynchus</taxon>
    </lineage>
</organism>
<dbReference type="OrthoDB" id="296386at2759"/>
<gene>
    <name evidence="8" type="ORF">CEUTPL_LOCUS12282</name>
</gene>
<protein>
    <recommendedName>
        <fullName evidence="6">Anoctamin</fullName>
    </recommendedName>
</protein>
<evidence type="ECO:0000256" key="2">
    <source>
        <dbReference type="ARBA" id="ARBA00009671"/>
    </source>
</evidence>
<feature type="transmembrane region" description="Helical" evidence="6">
    <location>
        <begin position="316"/>
        <end position="341"/>
    </location>
</feature>
<keyword evidence="5 6" id="KW-0472">Membrane</keyword>
<evidence type="ECO:0000313" key="8">
    <source>
        <dbReference type="EMBL" id="CAG9771857.1"/>
    </source>
</evidence>
<dbReference type="GO" id="GO:0005254">
    <property type="term" value="F:chloride channel activity"/>
    <property type="evidence" value="ECO:0007669"/>
    <property type="project" value="TreeGrafter"/>
</dbReference>
<feature type="domain" description="Anoctamin transmembrane" evidence="7">
    <location>
        <begin position="207"/>
        <end position="641"/>
    </location>
</feature>
<dbReference type="AlphaFoldDB" id="A0A9N9MVM1"/>
<dbReference type="InterPro" id="IPR007632">
    <property type="entry name" value="Anoctamin"/>
</dbReference>
<proteinExistence type="inferred from homology"/>
<comment type="similarity">
    <text evidence="2 6">Belongs to the anoctamin family.</text>
</comment>